<dbReference type="Proteomes" id="UP000038045">
    <property type="component" value="Unplaced"/>
</dbReference>
<sequence length="112" mass="13319">MISFIRLVVLLLLFVYSIISLNCKHGHDDTITSDINNVYCGKHVKFCIIIYGTYSNSKIINRNKYREELYFDCDSEMYCKKNGYLKYKDSLYTANIYCCNKDYCNNERAIEW</sequence>
<evidence type="ECO:0000256" key="1">
    <source>
        <dbReference type="SAM" id="SignalP"/>
    </source>
</evidence>
<dbReference type="Gene3D" id="2.10.60.10">
    <property type="entry name" value="CD59"/>
    <property type="match status" value="1"/>
</dbReference>
<reference evidence="3" key="1">
    <citation type="submission" date="2017-02" db="UniProtKB">
        <authorList>
            <consortium name="WormBaseParasite"/>
        </authorList>
    </citation>
    <scope>IDENTIFICATION</scope>
</reference>
<dbReference type="SUPFAM" id="SSF57302">
    <property type="entry name" value="Snake toxin-like"/>
    <property type="match status" value="1"/>
</dbReference>
<dbReference type="InterPro" id="IPR045860">
    <property type="entry name" value="Snake_toxin-like_sf"/>
</dbReference>
<keyword evidence="1" id="KW-0732">Signal</keyword>
<keyword evidence="2" id="KW-1185">Reference proteome</keyword>
<feature type="chain" id="PRO_5005892599" evidence="1">
    <location>
        <begin position="21"/>
        <end position="112"/>
    </location>
</feature>
<accession>A0A0N4ZXY7</accession>
<evidence type="ECO:0000313" key="3">
    <source>
        <dbReference type="WBParaSite" id="PTRK_0001366050.1"/>
    </source>
</evidence>
<protein>
    <submittedName>
        <fullName evidence="3">Activin_recp domain-containing protein</fullName>
    </submittedName>
</protein>
<feature type="signal peptide" evidence="1">
    <location>
        <begin position="1"/>
        <end position="20"/>
    </location>
</feature>
<evidence type="ECO:0000313" key="2">
    <source>
        <dbReference type="Proteomes" id="UP000038045"/>
    </source>
</evidence>
<dbReference type="AlphaFoldDB" id="A0A0N4ZXY7"/>
<dbReference type="WBParaSite" id="PTRK_0001366050.1">
    <property type="protein sequence ID" value="PTRK_0001366050.1"/>
    <property type="gene ID" value="PTRK_0001366050"/>
</dbReference>
<proteinExistence type="predicted"/>
<name>A0A0N4ZXY7_PARTI</name>
<organism evidence="2 3">
    <name type="scientific">Parastrongyloides trichosuri</name>
    <name type="common">Possum-specific nematode worm</name>
    <dbReference type="NCBI Taxonomy" id="131310"/>
    <lineage>
        <taxon>Eukaryota</taxon>
        <taxon>Metazoa</taxon>
        <taxon>Ecdysozoa</taxon>
        <taxon>Nematoda</taxon>
        <taxon>Chromadorea</taxon>
        <taxon>Rhabditida</taxon>
        <taxon>Tylenchina</taxon>
        <taxon>Panagrolaimomorpha</taxon>
        <taxon>Strongyloidoidea</taxon>
        <taxon>Strongyloididae</taxon>
        <taxon>Parastrongyloides</taxon>
    </lineage>
</organism>